<protein>
    <recommendedName>
        <fullName evidence="6">Zn(2)-C6 fungal-type domain-containing protein</fullName>
    </recommendedName>
</protein>
<evidence type="ECO:0000313" key="8">
    <source>
        <dbReference type="Proteomes" id="UP001358417"/>
    </source>
</evidence>
<evidence type="ECO:0000256" key="3">
    <source>
        <dbReference type="ARBA" id="ARBA00023163"/>
    </source>
</evidence>
<evidence type="ECO:0000256" key="1">
    <source>
        <dbReference type="ARBA" id="ARBA00023015"/>
    </source>
</evidence>
<dbReference type="GO" id="GO:0003677">
    <property type="term" value="F:DNA binding"/>
    <property type="evidence" value="ECO:0007669"/>
    <property type="project" value="UniProtKB-KW"/>
</dbReference>
<dbReference type="Pfam" id="PF00172">
    <property type="entry name" value="Zn_clus"/>
    <property type="match status" value="1"/>
</dbReference>
<dbReference type="CDD" id="cd00067">
    <property type="entry name" value="GAL4"/>
    <property type="match status" value="1"/>
</dbReference>
<dbReference type="GeneID" id="89970221"/>
<dbReference type="PROSITE" id="PS50048">
    <property type="entry name" value="ZN2_CY6_FUNGAL_2"/>
    <property type="match status" value="1"/>
</dbReference>
<accession>A0AAV9NDN9</accession>
<organism evidence="7 8">
    <name type="scientific">Exophiala bonariae</name>
    <dbReference type="NCBI Taxonomy" id="1690606"/>
    <lineage>
        <taxon>Eukaryota</taxon>
        <taxon>Fungi</taxon>
        <taxon>Dikarya</taxon>
        <taxon>Ascomycota</taxon>
        <taxon>Pezizomycotina</taxon>
        <taxon>Eurotiomycetes</taxon>
        <taxon>Chaetothyriomycetidae</taxon>
        <taxon>Chaetothyriales</taxon>
        <taxon>Herpotrichiellaceae</taxon>
        <taxon>Exophiala</taxon>
    </lineage>
</organism>
<reference evidence="7 8" key="1">
    <citation type="submission" date="2023-08" db="EMBL/GenBank/DDBJ databases">
        <title>Black Yeasts Isolated from many extreme environments.</title>
        <authorList>
            <person name="Coleine C."/>
            <person name="Stajich J.E."/>
            <person name="Selbmann L."/>
        </authorList>
    </citation>
    <scope>NUCLEOTIDE SEQUENCE [LARGE SCALE GENOMIC DNA]</scope>
    <source>
        <strain evidence="7 8">CCFEE 5792</strain>
    </source>
</reference>
<dbReference type="EMBL" id="JAVRRD010000012">
    <property type="protein sequence ID" value="KAK5053035.1"/>
    <property type="molecule type" value="Genomic_DNA"/>
</dbReference>
<keyword evidence="3" id="KW-0804">Transcription</keyword>
<dbReference type="SMART" id="SM00066">
    <property type="entry name" value="GAL4"/>
    <property type="match status" value="1"/>
</dbReference>
<dbReference type="InterPro" id="IPR001138">
    <property type="entry name" value="Zn2Cys6_DnaBD"/>
</dbReference>
<keyword evidence="8" id="KW-1185">Reference proteome</keyword>
<dbReference type="Gene3D" id="4.10.240.10">
    <property type="entry name" value="Zn(2)-C6 fungal-type DNA-binding domain"/>
    <property type="match status" value="1"/>
</dbReference>
<proteinExistence type="predicted"/>
<evidence type="ECO:0000256" key="2">
    <source>
        <dbReference type="ARBA" id="ARBA00023125"/>
    </source>
</evidence>
<evidence type="ECO:0000256" key="5">
    <source>
        <dbReference type="SAM" id="MobiDB-lite"/>
    </source>
</evidence>
<dbReference type="InterPro" id="IPR036864">
    <property type="entry name" value="Zn2-C6_fun-type_DNA-bd_sf"/>
</dbReference>
<evidence type="ECO:0000313" key="7">
    <source>
        <dbReference type="EMBL" id="KAK5053035.1"/>
    </source>
</evidence>
<gene>
    <name evidence="7" type="ORF">LTR84_002009</name>
</gene>
<dbReference type="AlphaFoldDB" id="A0AAV9NDN9"/>
<dbReference type="Proteomes" id="UP001358417">
    <property type="component" value="Unassembled WGS sequence"/>
</dbReference>
<feature type="region of interest" description="Disordered" evidence="5">
    <location>
        <begin position="318"/>
        <end position="340"/>
    </location>
</feature>
<dbReference type="RefSeq" id="XP_064706477.1">
    <property type="nucleotide sequence ID" value="XM_064845623.1"/>
</dbReference>
<evidence type="ECO:0000256" key="4">
    <source>
        <dbReference type="ARBA" id="ARBA00023242"/>
    </source>
</evidence>
<dbReference type="SUPFAM" id="SSF57701">
    <property type="entry name" value="Zn2/Cys6 DNA-binding domain"/>
    <property type="match status" value="1"/>
</dbReference>
<comment type="caution">
    <text evidence="7">The sequence shown here is derived from an EMBL/GenBank/DDBJ whole genome shotgun (WGS) entry which is preliminary data.</text>
</comment>
<sequence length="729" mass="80403">MAGDRARRQNRSCDHCRASKRRCLVSSPRPDNTPVICANCARLGHECTFKFVQAQSARLSKKTSAQKTVSSDNGNWFLGPSIENDPIVPGNILEVGNDLPDLWPKATLDHEFDVFLGAMGFTPAADNPQVNPLSSHDFHMEVDSTPDKPLSTAGRILDNISTTSSQGALGRPLLLLNSSLTSGIIEESLVHIYNVVISGNSSRWMTSAITGKPPEDAPGNDLWLITTSDSARSSNLVDGVLDPQFLSGPASSDSAWRVSSRVPDAEATNGMTLLGAVRFLDHFGGLYGNRLDRFERNTADTALKDVLKVFTMQWLSARDGMSDEPPGASSSETEKRTPSTSAMSTLYHESWLQARAALGKARNVRSFRVFYATILFEATTAAEDSYTWDQQKSSFLDDAFNILHTLSPLLRKHTKTLGPCSRYSKALEKSLQFMEFFGYLRDTVSSLTGDRRCKLPDDFIAETSRPSMDDTESTLVAVDGCAFKQQDFLELLSTLRQLMRMKRTLIDINSSACGPAEELYRLLTPAIEAMESMDKIMKPLSDIPPERFDTLAAESKVQILTLGALWTLGLSSFTEVANLKSKVGTHLISTDLFRKLYSCQSTGILRLSQLMRRLQCQPTLEMFNLYHGLSADIPLTGYHFSIELMVAALRQSIERQINLHSNNSADFVGFGLSLIAEDQWRDSVDSLMKGLLMLDVTVGGSRAVQAASEKLVHSYGDVLSDCWSTDFDT</sequence>
<name>A0AAV9NDN9_9EURO</name>
<keyword evidence="4" id="KW-0539">Nucleus</keyword>
<keyword evidence="2" id="KW-0238">DNA-binding</keyword>
<keyword evidence="1" id="KW-0805">Transcription regulation</keyword>
<dbReference type="GO" id="GO:0008270">
    <property type="term" value="F:zinc ion binding"/>
    <property type="evidence" value="ECO:0007669"/>
    <property type="project" value="InterPro"/>
</dbReference>
<evidence type="ECO:0000259" key="6">
    <source>
        <dbReference type="PROSITE" id="PS50048"/>
    </source>
</evidence>
<dbReference type="GO" id="GO:0000981">
    <property type="term" value="F:DNA-binding transcription factor activity, RNA polymerase II-specific"/>
    <property type="evidence" value="ECO:0007669"/>
    <property type="project" value="InterPro"/>
</dbReference>
<feature type="domain" description="Zn(2)-C6 fungal-type" evidence="6">
    <location>
        <begin position="12"/>
        <end position="49"/>
    </location>
</feature>